<dbReference type="Proteomes" id="UP000014760">
    <property type="component" value="Unassembled WGS sequence"/>
</dbReference>
<dbReference type="EMBL" id="AMQN01000353">
    <property type="status" value="NOT_ANNOTATED_CDS"/>
    <property type="molecule type" value="Genomic_DNA"/>
</dbReference>
<dbReference type="AlphaFoldDB" id="R7TK62"/>
<feature type="non-terminal residue" evidence="1">
    <location>
        <position position="1"/>
    </location>
</feature>
<sequence>LDISNEFDAIKHDILLIKLLIYGIRGTAHTLFNGYQSDRQQYCEVNNIQSNNYGLLIFVT</sequence>
<accession>R7TK62</accession>
<reference evidence="2" key="3">
    <citation type="submission" date="2015-06" db="UniProtKB">
        <authorList>
            <consortium name="EnsemblMetazoa"/>
        </authorList>
    </citation>
    <scope>IDENTIFICATION</scope>
</reference>
<evidence type="ECO:0008006" key="4">
    <source>
        <dbReference type="Google" id="ProtNLM"/>
    </source>
</evidence>
<evidence type="ECO:0000313" key="3">
    <source>
        <dbReference type="Proteomes" id="UP000014760"/>
    </source>
</evidence>
<dbReference type="EnsemblMetazoa" id="CapteT143676">
    <property type="protein sequence ID" value="CapteP143676"/>
    <property type="gene ID" value="CapteG143676"/>
</dbReference>
<gene>
    <name evidence="1" type="ORF">CAPTEDRAFT_143676</name>
</gene>
<organism evidence="1">
    <name type="scientific">Capitella teleta</name>
    <name type="common">Polychaete worm</name>
    <dbReference type="NCBI Taxonomy" id="283909"/>
    <lineage>
        <taxon>Eukaryota</taxon>
        <taxon>Metazoa</taxon>
        <taxon>Spiralia</taxon>
        <taxon>Lophotrochozoa</taxon>
        <taxon>Annelida</taxon>
        <taxon>Polychaeta</taxon>
        <taxon>Sedentaria</taxon>
        <taxon>Scolecida</taxon>
        <taxon>Capitellidae</taxon>
        <taxon>Capitella</taxon>
    </lineage>
</organism>
<name>R7TK62_CAPTE</name>
<keyword evidence="3" id="KW-1185">Reference proteome</keyword>
<protein>
    <recommendedName>
        <fullName evidence="4">Reverse transcriptase domain-containing protein</fullName>
    </recommendedName>
</protein>
<dbReference type="HOGENOM" id="CLU_210040_1_0_1"/>
<proteinExistence type="predicted"/>
<evidence type="ECO:0000313" key="1">
    <source>
        <dbReference type="EMBL" id="ELT91921.1"/>
    </source>
</evidence>
<reference evidence="3" key="1">
    <citation type="submission" date="2012-12" db="EMBL/GenBank/DDBJ databases">
        <authorList>
            <person name="Hellsten U."/>
            <person name="Grimwood J."/>
            <person name="Chapman J.A."/>
            <person name="Shapiro H."/>
            <person name="Aerts A."/>
            <person name="Otillar R.P."/>
            <person name="Terry A.Y."/>
            <person name="Boore J.L."/>
            <person name="Simakov O."/>
            <person name="Marletaz F."/>
            <person name="Cho S.-J."/>
            <person name="Edsinger-Gonzales E."/>
            <person name="Havlak P."/>
            <person name="Kuo D.-H."/>
            <person name="Larsson T."/>
            <person name="Lv J."/>
            <person name="Arendt D."/>
            <person name="Savage R."/>
            <person name="Osoegawa K."/>
            <person name="de Jong P."/>
            <person name="Lindberg D.R."/>
            <person name="Seaver E.C."/>
            <person name="Weisblat D.A."/>
            <person name="Putnam N.H."/>
            <person name="Grigoriev I.V."/>
            <person name="Rokhsar D.S."/>
        </authorList>
    </citation>
    <scope>NUCLEOTIDE SEQUENCE</scope>
    <source>
        <strain evidence="3">I ESC-2004</strain>
    </source>
</reference>
<dbReference type="EMBL" id="KB310317">
    <property type="protein sequence ID" value="ELT91921.1"/>
    <property type="molecule type" value="Genomic_DNA"/>
</dbReference>
<reference evidence="1 3" key="2">
    <citation type="journal article" date="2013" name="Nature">
        <title>Insights into bilaterian evolution from three spiralian genomes.</title>
        <authorList>
            <person name="Simakov O."/>
            <person name="Marletaz F."/>
            <person name="Cho S.J."/>
            <person name="Edsinger-Gonzales E."/>
            <person name="Havlak P."/>
            <person name="Hellsten U."/>
            <person name="Kuo D.H."/>
            <person name="Larsson T."/>
            <person name="Lv J."/>
            <person name="Arendt D."/>
            <person name="Savage R."/>
            <person name="Osoegawa K."/>
            <person name="de Jong P."/>
            <person name="Grimwood J."/>
            <person name="Chapman J.A."/>
            <person name="Shapiro H."/>
            <person name="Aerts A."/>
            <person name="Otillar R.P."/>
            <person name="Terry A.Y."/>
            <person name="Boore J.L."/>
            <person name="Grigoriev I.V."/>
            <person name="Lindberg D.R."/>
            <person name="Seaver E.C."/>
            <person name="Weisblat D.A."/>
            <person name="Putnam N.H."/>
            <person name="Rokhsar D.S."/>
        </authorList>
    </citation>
    <scope>NUCLEOTIDE SEQUENCE</scope>
    <source>
        <strain evidence="1 3">I ESC-2004</strain>
    </source>
</reference>
<evidence type="ECO:0000313" key="2">
    <source>
        <dbReference type="EnsemblMetazoa" id="CapteP143676"/>
    </source>
</evidence>